<dbReference type="InterPro" id="IPR015943">
    <property type="entry name" value="WD40/YVTN_repeat-like_dom_sf"/>
</dbReference>
<dbReference type="VEuPathDB" id="FungiDB:GGTG_11086"/>
<evidence type="ECO:0000313" key="2">
    <source>
        <dbReference type="EMBL" id="EJT71833.1"/>
    </source>
</evidence>
<evidence type="ECO:0000313" key="3">
    <source>
        <dbReference type="EnsemblFungi" id="EJT71833"/>
    </source>
</evidence>
<dbReference type="SUPFAM" id="SSF50969">
    <property type="entry name" value="YVTN repeat-like/Quinoprotein amine dehydrogenase"/>
    <property type="match status" value="1"/>
</dbReference>
<accession>J3PC63</accession>
<protein>
    <recommendedName>
        <fullName evidence="5">3-carboxymuconate cyclase</fullName>
    </recommendedName>
</protein>
<evidence type="ECO:0008006" key="5">
    <source>
        <dbReference type="Google" id="ProtNLM"/>
    </source>
</evidence>
<dbReference type="RefSeq" id="XP_009227230.1">
    <property type="nucleotide sequence ID" value="XM_009228966.1"/>
</dbReference>
<evidence type="ECO:0000256" key="1">
    <source>
        <dbReference type="SAM" id="SignalP"/>
    </source>
</evidence>
<sequence>MHVSALLLLALGQASNVLALPANNNNSGCGAPSQPGAAARNAKAVYTITNEKENAVVAIRVGQDGMLQAQGSSSTPTGGAGATGVDGDGKPAVPDALFSQSALTVAGSNLFAVNAGSNTLTMFAIDAADPTKLTMVGKPVAIPGEFPVTVAASKRNKLACVATTGAKAGVSCASFSAQAGLAAMDALRPFDLGQTTPPKGPTNTVSQVFFARDGKTLFATVKGDPPANKTGFLASFPVQAAAQNKAASLNAQGAQSSPQGTAVLFGSATIPGSRELFVTDASFGAAVLSVDAATGAATVKGKGAVDGQKATCWATINPATGTAFVTDVATNRLVEMSVKDASVMGQIDLSANGDPGLIDLQSAGKFVYALSPGNGTTQAAITVVDATTKKQVQHMQLQAMGVGKNSMGLALRK</sequence>
<gene>
    <name evidence="3" type="primary">20351544</name>
    <name evidence="2" type="ORF">GGTG_11086</name>
</gene>
<dbReference type="EnsemblFungi" id="EJT71833">
    <property type="protein sequence ID" value="EJT71833"/>
    <property type="gene ID" value="GGTG_11086"/>
</dbReference>
<feature type="signal peptide" evidence="1">
    <location>
        <begin position="1"/>
        <end position="19"/>
    </location>
</feature>
<dbReference type="eggNOG" id="ENOG502S2T1">
    <property type="taxonomic scope" value="Eukaryota"/>
</dbReference>
<organism evidence="2">
    <name type="scientific">Gaeumannomyces tritici (strain R3-111a-1)</name>
    <name type="common">Wheat and barley take-all root rot fungus</name>
    <name type="synonym">Gaeumannomyces graminis var. tritici</name>
    <dbReference type="NCBI Taxonomy" id="644352"/>
    <lineage>
        <taxon>Eukaryota</taxon>
        <taxon>Fungi</taxon>
        <taxon>Dikarya</taxon>
        <taxon>Ascomycota</taxon>
        <taxon>Pezizomycotina</taxon>
        <taxon>Sordariomycetes</taxon>
        <taxon>Sordariomycetidae</taxon>
        <taxon>Magnaporthales</taxon>
        <taxon>Magnaporthaceae</taxon>
        <taxon>Gaeumannomyces</taxon>
    </lineage>
</organism>
<dbReference type="GeneID" id="20351544"/>
<feature type="chain" id="PRO_5015095218" description="3-carboxymuconate cyclase" evidence="1">
    <location>
        <begin position="20"/>
        <end position="413"/>
    </location>
</feature>
<dbReference type="EMBL" id="GL385400">
    <property type="protein sequence ID" value="EJT71833.1"/>
    <property type="molecule type" value="Genomic_DNA"/>
</dbReference>
<dbReference type="HOGENOM" id="CLU_037887_1_0_1"/>
<reference evidence="2" key="3">
    <citation type="submission" date="2010-09" db="EMBL/GenBank/DDBJ databases">
        <title>Annotation of Gaeumannomyces graminis var. tritici R3-111a-1.</title>
        <authorList>
            <consortium name="The Broad Institute Genome Sequencing Platform"/>
            <person name="Ma L.-J."/>
            <person name="Dead R."/>
            <person name="Young S.K."/>
            <person name="Zeng Q."/>
            <person name="Gargeya S."/>
            <person name="Fitzgerald M."/>
            <person name="Haas B."/>
            <person name="Abouelleil A."/>
            <person name="Alvarado L."/>
            <person name="Arachchi H.M."/>
            <person name="Berlin A."/>
            <person name="Brown A."/>
            <person name="Chapman S.B."/>
            <person name="Chen Z."/>
            <person name="Dunbar C."/>
            <person name="Freedman E."/>
            <person name="Gearin G."/>
            <person name="Gellesch M."/>
            <person name="Goldberg J."/>
            <person name="Griggs A."/>
            <person name="Gujja S."/>
            <person name="Heiman D."/>
            <person name="Howarth C."/>
            <person name="Larson L."/>
            <person name="Lui A."/>
            <person name="MacDonald P.J.P."/>
            <person name="Mehta T."/>
            <person name="Montmayeur A."/>
            <person name="Murphy C."/>
            <person name="Neiman D."/>
            <person name="Pearson M."/>
            <person name="Priest M."/>
            <person name="Roberts A."/>
            <person name="Saif S."/>
            <person name="Shea T."/>
            <person name="Shenoy N."/>
            <person name="Sisk P."/>
            <person name="Stolte C."/>
            <person name="Sykes S."/>
            <person name="Yandava C."/>
            <person name="Wortman J."/>
            <person name="Nusbaum C."/>
            <person name="Birren B."/>
        </authorList>
    </citation>
    <scope>NUCLEOTIDE SEQUENCE</scope>
    <source>
        <strain evidence="2">R3-111a-1</strain>
    </source>
</reference>
<reference evidence="3" key="5">
    <citation type="submission" date="2018-04" db="UniProtKB">
        <authorList>
            <consortium name="EnsemblFungi"/>
        </authorList>
    </citation>
    <scope>IDENTIFICATION</scope>
    <source>
        <strain evidence="3">R3-111a-1</strain>
    </source>
</reference>
<name>J3PC63_GAET3</name>
<dbReference type="InterPro" id="IPR011044">
    <property type="entry name" value="Quino_amine_DH_bsu"/>
</dbReference>
<reference evidence="3" key="4">
    <citation type="journal article" date="2015" name="G3 (Bethesda)">
        <title>Genome sequences of three phytopathogenic species of the Magnaporthaceae family of fungi.</title>
        <authorList>
            <person name="Okagaki L.H."/>
            <person name="Nunes C.C."/>
            <person name="Sailsbery J."/>
            <person name="Clay B."/>
            <person name="Brown D."/>
            <person name="John T."/>
            <person name="Oh Y."/>
            <person name="Young N."/>
            <person name="Fitzgerald M."/>
            <person name="Haas B.J."/>
            <person name="Zeng Q."/>
            <person name="Young S."/>
            <person name="Adiconis X."/>
            <person name="Fan L."/>
            <person name="Levin J.Z."/>
            <person name="Mitchell T.K."/>
            <person name="Okubara P.A."/>
            <person name="Farman M.L."/>
            <person name="Kohn L.M."/>
            <person name="Birren B."/>
            <person name="Ma L.-J."/>
            <person name="Dean R.A."/>
        </authorList>
    </citation>
    <scope>NUCLEOTIDE SEQUENCE</scope>
    <source>
        <strain evidence="3">R3-111a-1</strain>
    </source>
</reference>
<dbReference type="OrthoDB" id="10006285at2759"/>
<evidence type="ECO:0000313" key="4">
    <source>
        <dbReference type="Proteomes" id="UP000006039"/>
    </source>
</evidence>
<keyword evidence="4" id="KW-1185">Reference proteome</keyword>
<dbReference type="AlphaFoldDB" id="J3PC63"/>
<reference evidence="2" key="2">
    <citation type="submission" date="2010-07" db="EMBL/GenBank/DDBJ databases">
        <authorList>
            <consortium name="The Broad Institute Genome Sequencing Platform"/>
            <consortium name="Broad Institute Genome Sequencing Center for Infectious Disease"/>
            <person name="Ma L.-J."/>
            <person name="Dead R."/>
            <person name="Young S."/>
            <person name="Zeng Q."/>
            <person name="Koehrsen M."/>
            <person name="Alvarado L."/>
            <person name="Berlin A."/>
            <person name="Chapman S.B."/>
            <person name="Chen Z."/>
            <person name="Freedman E."/>
            <person name="Gellesch M."/>
            <person name="Goldberg J."/>
            <person name="Griggs A."/>
            <person name="Gujja S."/>
            <person name="Heilman E.R."/>
            <person name="Heiman D."/>
            <person name="Hepburn T."/>
            <person name="Howarth C."/>
            <person name="Jen D."/>
            <person name="Larson L."/>
            <person name="Mehta T."/>
            <person name="Neiman D."/>
            <person name="Pearson M."/>
            <person name="Roberts A."/>
            <person name="Saif S."/>
            <person name="Shea T."/>
            <person name="Shenoy N."/>
            <person name="Sisk P."/>
            <person name="Stolte C."/>
            <person name="Sykes S."/>
            <person name="Walk T."/>
            <person name="White J."/>
            <person name="Yandava C."/>
            <person name="Haas B."/>
            <person name="Nusbaum C."/>
            <person name="Birren B."/>
        </authorList>
    </citation>
    <scope>NUCLEOTIDE SEQUENCE</scope>
    <source>
        <strain evidence="2">R3-111a-1</strain>
    </source>
</reference>
<dbReference type="Gene3D" id="2.130.10.10">
    <property type="entry name" value="YVTN repeat-like/Quinoprotein amine dehydrogenase"/>
    <property type="match status" value="2"/>
</dbReference>
<proteinExistence type="predicted"/>
<keyword evidence="1" id="KW-0732">Signal</keyword>
<dbReference type="Proteomes" id="UP000006039">
    <property type="component" value="Unassembled WGS sequence"/>
</dbReference>
<dbReference type="STRING" id="644352.J3PC63"/>
<reference evidence="4" key="1">
    <citation type="submission" date="2010-07" db="EMBL/GenBank/DDBJ databases">
        <title>The genome sequence of Gaeumannomyces graminis var. tritici strain R3-111a-1.</title>
        <authorList>
            <consortium name="The Broad Institute Genome Sequencing Platform"/>
            <person name="Ma L.-J."/>
            <person name="Dead R."/>
            <person name="Young S."/>
            <person name="Zeng Q."/>
            <person name="Koehrsen M."/>
            <person name="Alvarado L."/>
            <person name="Berlin A."/>
            <person name="Chapman S.B."/>
            <person name="Chen Z."/>
            <person name="Freedman E."/>
            <person name="Gellesch M."/>
            <person name="Goldberg J."/>
            <person name="Griggs A."/>
            <person name="Gujja S."/>
            <person name="Heilman E.R."/>
            <person name="Heiman D."/>
            <person name="Hepburn T."/>
            <person name="Howarth C."/>
            <person name="Jen D."/>
            <person name="Larson L."/>
            <person name="Mehta T."/>
            <person name="Neiman D."/>
            <person name="Pearson M."/>
            <person name="Roberts A."/>
            <person name="Saif S."/>
            <person name="Shea T."/>
            <person name="Shenoy N."/>
            <person name="Sisk P."/>
            <person name="Stolte C."/>
            <person name="Sykes S."/>
            <person name="Walk T."/>
            <person name="White J."/>
            <person name="Yandava C."/>
            <person name="Haas B."/>
            <person name="Nusbaum C."/>
            <person name="Birren B."/>
        </authorList>
    </citation>
    <scope>NUCLEOTIDE SEQUENCE [LARGE SCALE GENOMIC DNA]</scope>
    <source>
        <strain evidence="4">R3-111a-1</strain>
    </source>
</reference>